<dbReference type="STRING" id="589382.SAMN04489721_1039"/>
<reference evidence="4" key="1">
    <citation type="submission" date="2016-10" db="EMBL/GenBank/DDBJ databases">
        <authorList>
            <person name="de Groot N.N."/>
        </authorList>
    </citation>
    <scope>NUCLEOTIDE SEQUENCE [LARGE SCALE GENOMIC DNA]</scope>
    <source>
        <strain evidence="4">CPCC 202695</strain>
    </source>
</reference>
<keyword evidence="6" id="KW-1185">Reference proteome</keyword>
<organism evidence="4 5">
    <name type="scientific">Agromyces flavus</name>
    <dbReference type="NCBI Taxonomy" id="589382"/>
    <lineage>
        <taxon>Bacteria</taxon>
        <taxon>Bacillati</taxon>
        <taxon>Actinomycetota</taxon>
        <taxon>Actinomycetes</taxon>
        <taxon>Micrococcales</taxon>
        <taxon>Microbacteriaceae</taxon>
        <taxon>Agromyces</taxon>
    </lineage>
</organism>
<evidence type="ECO:0000259" key="2">
    <source>
        <dbReference type="Pfam" id="PF25362"/>
    </source>
</evidence>
<dbReference type="Proteomes" id="UP000199482">
    <property type="component" value="Chromosome I"/>
</dbReference>
<protein>
    <recommendedName>
        <fullName evidence="2">PH domain-containing protein</fullName>
    </recommendedName>
</protein>
<dbReference type="EMBL" id="SODL02000003">
    <property type="protein sequence ID" value="MCP2367676.1"/>
    <property type="molecule type" value="Genomic_DNA"/>
</dbReference>
<proteinExistence type="predicted"/>
<keyword evidence="1" id="KW-0812">Transmembrane</keyword>
<evidence type="ECO:0000313" key="6">
    <source>
        <dbReference type="Proteomes" id="UP000893823"/>
    </source>
</evidence>
<dbReference type="Proteomes" id="UP000893823">
    <property type="component" value="Unassembled WGS sequence"/>
</dbReference>
<feature type="transmembrane region" description="Helical" evidence="1">
    <location>
        <begin position="6"/>
        <end position="24"/>
    </location>
</feature>
<evidence type="ECO:0000256" key="1">
    <source>
        <dbReference type="SAM" id="Phobius"/>
    </source>
</evidence>
<dbReference type="EMBL" id="LT629755">
    <property type="protein sequence ID" value="SDS27022.1"/>
    <property type="molecule type" value="Genomic_DNA"/>
</dbReference>
<reference evidence="3" key="3">
    <citation type="submission" date="2022-06" db="EMBL/GenBank/DDBJ databases">
        <title>Genomic Encyclopedia of Type Strains, Phase III (KMG-III): the genomes of soil and plant-associated and newly described type strains.</title>
        <authorList>
            <person name="Whitman W."/>
        </authorList>
    </citation>
    <scope>NUCLEOTIDE SEQUENCE</scope>
    <source>
        <strain evidence="3">CPCC 202695</strain>
    </source>
</reference>
<gene>
    <name evidence="3" type="ORF">BCL57_001835</name>
    <name evidence="4" type="ORF">SAMN04489721_1039</name>
</gene>
<evidence type="ECO:0000313" key="3">
    <source>
        <dbReference type="EMBL" id="MCP2367676.1"/>
    </source>
</evidence>
<name>A0A1H1QU42_9MICO</name>
<evidence type="ECO:0000313" key="5">
    <source>
        <dbReference type="Proteomes" id="UP000199482"/>
    </source>
</evidence>
<dbReference type="AlphaFoldDB" id="A0A1H1QU42"/>
<dbReference type="RefSeq" id="WP_188434397.1">
    <property type="nucleotide sequence ID" value="NZ_BMDN01000003.1"/>
</dbReference>
<evidence type="ECO:0000313" key="4">
    <source>
        <dbReference type="EMBL" id="SDS27022.1"/>
    </source>
</evidence>
<dbReference type="Pfam" id="PF25362">
    <property type="entry name" value="bPH_11"/>
    <property type="match status" value="1"/>
</dbReference>
<accession>A0A1H1QU42</accession>
<sequence length="188" mass="20039">MASGWIVGTVVAVVLIGAAAWLMVRSWRRRTERDETLAAYVAPAGLGAPVLEIEALYVATTPESEPLERLAVEGLAFRGSARIEVHDAGVLLRIAGEQPSFIPADRLVAAGTATYAIDRGVEPEGLVALTWIVDDRSEPETPTRVDSYLRCRYPGDSARLVTALNDIAAAPAEVRPAAENAESEASDD</sequence>
<feature type="domain" description="PH" evidence="2">
    <location>
        <begin position="41"/>
        <end position="155"/>
    </location>
</feature>
<dbReference type="InterPro" id="IPR057446">
    <property type="entry name" value="PH_bac"/>
</dbReference>
<keyword evidence="1" id="KW-1133">Transmembrane helix</keyword>
<reference evidence="5" key="2">
    <citation type="submission" date="2016-10" db="EMBL/GenBank/DDBJ databases">
        <authorList>
            <person name="Varghese N."/>
            <person name="Submissions S."/>
        </authorList>
    </citation>
    <scope>NUCLEOTIDE SEQUENCE [LARGE SCALE GENOMIC DNA]</scope>
    <source>
        <strain evidence="5">CPCC 202695</strain>
    </source>
</reference>
<keyword evidence="1" id="KW-0472">Membrane</keyword>